<reference evidence="9" key="1">
    <citation type="submission" date="2021-01" db="EMBL/GenBank/DDBJ databases">
        <title>Whole genome shotgun sequence of Actinoplanes rishiriensis NBRC 108556.</title>
        <authorList>
            <person name="Komaki H."/>
            <person name="Tamura T."/>
        </authorList>
    </citation>
    <scope>NUCLEOTIDE SEQUENCE</scope>
    <source>
        <strain evidence="9">NBRC 108556</strain>
    </source>
</reference>
<feature type="domain" description="ABC transmembrane type-1" evidence="8">
    <location>
        <begin position="57"/>
        <end position="241"/>
    </location>
</feature>
<dbReference type="Gene3D" id="1.10.3720.10">
    <property type="entry name" value="MetI-like"/>
    <property type="match status" value="1"/>
</dbReference>
<gene>
    <name evidence="9" type="primary">ssuC_3</name>
    <name evidence="9" type="ORF">Ari01nite_38390</name>
</gene>
<keyword evidence="4 7" id="KW-0812">Transmembrane</keyword>
<name>A0A919JZ57_9ACTN</name>
<evidence type="ECO:0000256" key="2">
    <source>
        <dbReference type="ARBA" id="ARBA00022448"/>
    </source>
</evidence>
<keyword evidence="3" id="KW-1003">Cell membrane</keyword>
<evidence type="ECO:0000313" key="9">
    <source>
        <dbReference type="EMBL" id="GIE96374.1"/>
    </source>
</evidence>
<keyword evidence="6 7" id="KW-0472">Membrane</keyword>
<feature type="transmembrane region" description="Helical" evidence="7">
    <location>
        <begin position="183"/>
        <end position="207"/>
    </location>
</feature>
<comment type="subcellular location">
    <subcellularLocation>
        <location evidence="1 7">Cell membrane</location>
        <topology evidence="1 7">Multi-pass membrane protein</topology>
    </subcellularLocation>
</comment>
<evidence type="ECO:0000313" key="10">
    <source>
        <dbReference type="Proteomes" id="UP000636960"/>
    </source>
</evidence>
<keyword evidence="2 7" id="KW-0813">Transport</keyword>
<evidence type="ECO:0000256" key="7">
    <source>
        <dbReference type="RuleBase" id="RU363032"/>
    </source>
</evidence>
<protein>
    <submittedName>
        <fullName evidence="9">Nitrate ABC transporter permease</fullName>
    </submittedName>
</protein>
<feature type="transmembrane region" description="Helical" evidence="7">
    <location>
        <begin position="123"/>
        <end position="139"/>
    </location>
</feature>
<dbReference type="AlphaFoldDB" id="A0A919JZ57"/>
<dbReference type="Proteomes" id="UP000636960">
    <property type="component" value="Unassembled WGS sequence"/>
</dbReference>
<evidence type="ECO:0000259" key="8">
    <source>
        <dbReference type="PROSITE" id="PS50928"/>
    </source>
</evidence>
<comment type="caution">
    <text evidence="9">The sequence shown here is derived from an EMBL/GenBank/DDBJ whole genome shotgun (WGS) entry which is preliminary data.</text>
</comment>
<accession>A0A919JZ57</accession>
<dbReference type="GO" id="GO:0005886">
    <property type="term" value="C:plasma membrane"/>
    <property type="evidence" value="ECO:0007669"/>
    <property type="project" value="UniProtKB-SubCell"/>
</dbReference>
<organism evidence="9 10">
    <name type="scientific">Paractinoplanes rishiriensis</name>
    <dbReference type="NCBI Taxonomy" id="1050105"/>
    <lineage>
        <taxon>Bacteria</taxon>
        <taxon>Bacillati</taxon>
        <taxon>Actinomycetota</taxon>
        <taxon>Actinomycetes</taxon>
        <taxon>Micromonosporales</taxon>
        <taxon>Micromonosporaceae</taxon>
        <taxon>Paractinoplanes</taxon>
    </lineage>
</organism>
<dbReference type="InterPro" id="IPR000515">
    <property type="entry name" value="MetI-like"/>
</dbReference>
<evidence type="ECO:0000256" key="1">
    <source>
        <dbReference type="ARBA" id="ARBA00004651"/>
    </source>
</evidence>
<evidence type="ECO:0000256" key="4">
    <source>
        <dbReference type="ARBA" id="ARBA00022692"/>
    </source>
</evidence>
<dbReference type="InterPro" id="IPR035906">
    <property type="entry name" value="MetI-like_sf"/>
</dbReference>
<evidence type="ECO:0000256" key="3">
    <source>
        <dbReference type="ARBA" id="ARBA00022475"/>
    </source>
</evidence>
<feature type="transmembrane region" description="Helical" evidence="7">
    <location>
        <begin position="65"/>
        <end position="86"/>
    </location>
</feature>
<dbReference type="GO" id="GO:0010438">
    <property type="term" value="P:cellular response to sulfur starvation"/>
    <property type="evidence" value="ECO:0007669"/>
    <property type="project" value="TreeGrafter"/>
</dbReference>
<evidence type="ECO:0000256" key="5">
    <source>
        <dbReference type="ARBA" id="ARBA00022989"/>
    </source>
</evidence>
<feature type="transmembrane region" description="Helical" evidence="7">
    <location>
        <begin position="98"/>
        <end position="117"/>
    </location>
</feature>
<dbReference type="SUPFAM" id="SSF161098">
    <property type="entry name" value="MetI-like"/>
    <property type="match status" value="1"/>
</dbReference>
<sequence>MIRFLGRVGVALALPAVLLVTWWFASAGSTSFYQPPLERIIEVFPDTWTAERLQSDVLPSVLRLLTGYGIAVFTGILLGVLIGANPRLRALLEPTLEFLRAIPPPVLVPILVLIAGLGNPTKVLVIVVGGVWPVLLNTVEGVRGVDEVLADTCRSYRIGGWLRMRTFVLRAASPQIIVGARQALSISIIMMVIGELLGATNGLGYTVVEFQRGFQIPEMWSGVFVLGLLGVLLSLAFTLVERRVLNWYHGARAAERSGH</sequence>
<keyword evidence="5 7" id="KW-1133">Transmembrane helix</keyword>
<feature type="transmembrane region" description="Helical" evidence="7">
    <location>
        <begin position="219"/>
        <end position="240"/>
    </location>
</feature>
<keyword evidence="10" id="KW-1185">Reference proteome</keyword>
<dbReference type="Pfam" id="PF00528">
    <property type="entry name" value="BPD_transp_1"/>
    <property type="match status" value="1"/>
</dbReference>
<evidence type="ECO:0000256" key="6">
    <source>
        <dbReference type="ARBA" id="ARBA00023136"/>
    </source>
</evidence>
<dbReference type="GO" id="GO:0055085">
    <property type="term" value="P:transmembrane transport"/>
    <property type="evidence" value="ECO:0007669"/>
    <property type="project" value="InterPro"/>
</dbReference>
<dbReference type="PANTHER" id="PTHR30151:SF25">
    <property type="entry name" value="TAURINE TRANSPORT SYSTEM PERMEASE PROTEIN TAUC"/>
    <property type="match status" value="1"/>
</dbReference>
<comment type="similarity">
    <text evidence="7">Belongs to the binding-protein-dependent transport system permease family.</text>
</comment>
<dbReference type="EMBL" id="BOMV01000042">
    <property type="protein sequence ID" value="GIE96374.1"/>
    <property type="molecule type" value="Genomic_DNA"/>
</dbReference>
<dbReference type="PANTHER" id="PTHR30151">
    <property type="entry name" value="ALKANE SULFONATE ABC TRANSPORTER-RELATED, MEMBRANE SUBUNIT"/>
    <property type="match status" value="1"/>
</dbReference>
<dbReference type="RefSeq" id="WP_203782630.1">
    <property type="nucleotide sequence ID" value="NZ_BOMV01000042.1"/>
</dbReference>
<dbReference type="PROSITE" id="PS50928">
    <property type="entry name" value="ABC_TM1"/>
    <property type="match status" value="1"/>
</dbReference>
<proteinExistence type="inferred from homology"/>